<feature type="binding site" evidence="4">
    <location>
        <position position="155"/>
    </location>
    <ligand>
        <name>a divalent metal cation</name>
        <dbReference type="ChEBI" id="CHEBI:60240"/>
        <label>2</label>
    </ligand>
</feature>
<evidence type="ECO:0000313" key="5">
    <source>
        <dbReference type="EMBL" id="ENH97229.1"/>
    </source>
</evidence>
<feature type="binding site" evidence="4">
    <location>
        <position position="91"/>
    </location>
    <ligand>
        <name>a divalent metal cation</name>
        <dbReference type="ChEBI" id="CHEBI:60240"/>
        <label>1</label>
    </ligand>
</feature>
<evidence type="ECO:0000256" key="2">
    <source>
        <dbReference type="ARBA" id="ARBA00022723"/>
    </source>
</evidence>
<protein>
    <submittedName>
        <fullName evidence="5">Deoxyribonuclease, TatD family protein</fullName>
    </submittedName>
</protein>
<evidence type="ECO:0000256" key="1">
    <source>
        <dbReference type="ARBA" id="ARBA00009275"/>
    </source>
</evidence>
<reference evidence="5 6" key="1">
    <citation type="submission" date="2013-03" db="EMBL/GenBank/DDBJ databases">
        <title>Draft genome sequence of Gracibacillus halophilus YIM-C55.5, a moderately halophilic and thermophilic organism from the Xiaochaidamu salt lake.</title>
        <authorList>
            <person name="Sugumar T."/>
            <person name="Polireddy D.R."/>
            <person name="Antony A."/>
            <person name="Madhava Y.R."/>
            <person name="Sivakumar N."/>
        </authorList>
    </citation>
    <scope>NUCLEOTIDE SEQUENCE [LARGE SCALE GENOMIC DNA]</scope>
    <source>
        <strain evidence="5 6">YIM-C55.5</strain>
    </source>
</reference>
<dbReference type="Gene3D" id="3.20.20.140">
    <property type="entry name" value="Metal-dependent hydrolases"/>
    <property type="match status" value="1"/>
</dbReference>
<dbReference type="EMBL" id="APML01000021">
    <property type="protein sequence ID" value="ENH97229.1"/>
    <property type="molecule type" value="Genomic_DNA"/>
</dbReference>
<keyword evidence="6" id="KW-1185">Reference proteome</keyword>
<dbReference type="PANTHER" id="PTHR46317">
    <property type="entry name" value="HYDROLASE OF PHP SUPERFAMILY-RELATED PROTEIN"/>
    <property type="match status" value="1"/>
</dbReference>
<dbReference type="GO" id="GO:0016788">
    <property type="term" value="F:hydrolase activity, acting on ester bonds"/>
    <property type="evidence" value="ECO:0007669"/>
    <property type="project" value="InterPro"/>
</dbReference>
<dbReference type="Proteomes" id="UP000012283">
    <property type="component" value="Unassembled WGS sequence"/>
</dbReference>
<feature type="binding site" evidence="4">
    <location>
        <position position="131"/>
    </location>
    <ligand>
        <name>a divalent metal cation</name>
        <dbReference type="ChEBI" id="CHEBI:60240"/>
        <label>2</label>
    </ligand>
</feature>
<dbReference type="STRING" id="1308866.J416_06577"/>
<dbReference type="GO" id="GO:0046872">
    <property type="term" value="F:metal ion binding"/>
    <property type="evidence" value="ECO:0007669"/>
    <property type="project" value="UniProtKB-KW"/>
</dbReference>
<dbReference type="PIRSF" id="PIRSF005902">
    <property type="entry name" value="DNase_TatD"/>
    <property type="match status" value="1"/>
</dbReference>
<sequence>MIDAHIHLDWYQPDEQDLLLQEFEQYDIRKVIAVASDLDSCQRVWQLHQQDQRVFPAFGWHPEQSLPSRKEMDRIIEWIDTYQSEIVAVGEVGLPYYKRKKEPRIDLPSYIDLFERFVQVAKRCNLPIVLHAIYEDADVVCDLLEKYQIEKAHFHWFKGDMKTVERIQQNGYMISVTPDCVYEAEIQKLIDHYPVSQLMVETDGPWPFKGPFQGEMTHPKMMSQSIHTIANIKKMTVDEVDKQLEENTNQFFRF</sequence>
<evidence type="ECO:0000256" key="4">
    <source>
        <dbReference type="PIRSR" id="PIRSR005902-1"/>
    </source>
</evidence>
<dbReference type="PATRIC" id="fig|1308866.3.peg.1327"/>
<feature type="binding site" evidence="4">
    <location>
        <position position="5"/>
    </location>
    <ligand>
        <name>a divalent metal cation</name>
        <dbReference type="ChEBI" id="CHEBI:60240"/>
        <label>1</label>
    </ligand>
</feature>
<organism evidence="5 6">
    <name type="scientific">Gracilibacillus halophilus YIM-C55.5</name>
    <dbReference type="NCBI Taxonomy" id="1308866"/>
    <lineage>
        <taxon>Bacteria</taxon>
        <taxon>Bacillati</taxon>
        <taxon>Bacillota</taxon>
        <taxon>Bacilli</taxon>
        <taxon>Bacillales</taxon>
        <taxon>Bacillaceae</taxon>
        <taxon>Gracilibacillus</taxon>
    </lineage>
</organism>
<proteinExistence type="inferred from homology"/>
<gene>
    <name evidence="5" type="ORF">J416_06577</name>
</gene>
<comment type="caution">
    <text evidence="5">The sequence shown here is derived from an EMBL/GenBank/DDBJ whole genome shotgun (WGS) entry which is preliminary data.</text>
</comment>
<dbReference type="PANTHER" id="PTHR46317:SF1">
    <property type="entry name" value="HYDROLASE, TATD FAMILY"/>
    <property type="match status" value="1"/>
</dbReference>
<name>N4WD79_9BACI</name>
<dbReference type="SUPFAM" id="SSF51556">
    <property type="entry name" value="Metallo-dependent hydrolases"/>
    <property type="match status" value="1"/>
</dbReference>
<evidence type="ECO:0000313" key="6">
    <source>
        <dbReference type="Proteomes" id="UP000012283"/>
    </source>
</evidence>
<accession>N4WD79</accession>
<dbReference type="PROSITE" id="PS01137">
    <property type="entry name" value="TATD_1"/>
    <property type="match status" value="1"/>
</dbReference>
<keyword evidence="2 4" id="KW-0479">Metal-binding</keyword>
<dbReference type="InterPro" id="IPR032466">
    <property type="entry name" value="Metal_Hydrolase"/>
</dbReference>
<evidence type="ECO:0000256" key="3">
    <source>
        <dbReference type="ARBA" id="ARBA00022801"/>
    </source>
</evidence>
<dbReference type="InterPro" id="IPR018228">
    <property type="entry name" value="DNase_TatD-rel_CS"/>
</dbReference>
<keyword evidence="3" id="KW-0378">Hydrolase</keyword>
<feature type="binding site" evidence="4">
    <location>
        <position position="7"/>
    </location>
    <ligand>
        <name>a divalent metal cation</name>
        <dbReference type="ChEBI" id="CHEBI:60240"/>
        <label>1</label>
    </ligand>
</feature>
<dbReference type="RefSeq" id="WP_003466941.1">
    <property type="nucleotide sequence ID" value="NZ_APML01000021.1"/>
</dbReference>
<dbReference type="Pfam" id="PF01026">
    <property type="entry name" value="TatD_DNase"/>
    <property type="match status" value="1"/>
</dbReference>
<dbReference type="eggNOG" id="COG0084">
    <property type="taxonomic scope" value="Bacteria"/>
</dbReference>
<feature type="binding site" evidence="4">
    <location>
        <position position="203"/>
    </location>
    <ligand>
        <name>a divalent metal cation</name>
        <dbReference type="ChEBI" id="CHEBI:60240"/>
        <label>1</label>
    </ligand>
</feature>
<dbReference type="AlphaFoldDB" id="N4WD79"/>
<dbReference type="CDD" id="cd01310">
    <property type="entry name" value="TatD_DNAse"/>
    <property type="match status" value="1"/>
</dbReference>
<comment type="similarity">
    <text evidence="1">Belongs to the metallo-dependent hydrolases superfamily. TatD-type hydrolase family.</text>
</comment>
<dbReference type="OrthoDB" id="9775608at2"/>
<dbReference type="InterPro" id="IPR001130">
    <property type="entry name" value="TatD-like"/>
</dbReference>